<gene>
    <name evidence="2" type="ORF">EJD97_023970</name>
</gene>
<protein>
    <recommendedName>
        <fullName evidence="3">Integrase core domain containing protein</fullName>
    </recommendedName>
</protein>
<reference evidence="2" key="1">
    <citation type="submission" date="2019-05" db="EMBL/GenBank/DDBJ databases">
        <title>The de novo reference genome and transcriptome assemblies of the wild tomato species Solanum chilense.</title>
        <authorList>
            <person name="Stam R."/>
            <person name="Nosenko T."/>
            <person name="Hoerger A.C."/>
            <person name="Stephan W."/>
            <person name="Seidel M.A."/>
            <person name="Kuhn J.M.M."/>
            <person name="Haberer G."/>
            <person name="Tellier A."/>
        </authorList>
    </citation>
    <scope>NUCLEOTIDE SEQUENCE</scope>
    <source>
        <tissue evidence="2">Mature leaves</tissue>
    </source>
</reference>
<organism evidence="2">
    <name type="scientific">Solanum chilense</name>
    <name type="common">Tomato</name>
    <name type="synonym">Lycopersicon chilense</name>
    <dbReference type="NCBI Taxonomy" id="4083"/>
    <lineage>
        <taxon>Eukaryota</taxon>
        <taxon>Viridiplantae</taxon>
        <taxon>Streptophyta</taxon>
        <taxon>Embryophyta</taxon>
        <taxon>Tracheophyta</taxon>
        <taxon>Spermatophyta</taxon>
        <taxon>Magnoliopsida</taxon>
        <taxon>eudicotyledons</taxon>
        <taxon>Gunneridae</taxon>
        <taxon>Pentapetalae</taxon>
        <taxon>asterids</taxon>
        <taxon>lamiids</taxon>
        <taxon>Solanales</taxon>
        <taxon>Solanaceae</taxon>
        <taxon>Solanoideae</taxon>
        <taxon>Solaneae</taxon>
        <taxon>Solanum</taxon>
        <taxon>Solanum subgen. Lycopersicon</taxon>
    </lineage>
</organism>
<feature type="compositionally biased region" description="Basic and acidic residues" evidence="1">
    <location>
        <begin position="412"/>
        <end position="449"/>
    </location>
</feature>
<feature type="compositionally biased region" description="Acidic residues" evidence="1">
    <location>
        <begin position="477"/>
        <end position="486"/>
    </location>
</feature>
<accession>A0A6N2ARA8</accession>
<evidence type="ECO:0000313" key="2">
    <source>
        <dbReference type="EMBL" id="TMW85002.1"/>
    </source>
</evidence>
<sequence>MAPKQDRVYARGQSKSVAPSALLVIGSDDERDPEYVPPGTSAPSRAARAARATPRKVASGVVTASQSNEKLTLTGTPSGSATHEEGVSGSLGVDISLPSIRRYLYGEDVDANQTPLTAEFDYRWQVVKDGQFLREPSLRETTKRCMCLHLSVDGEGADSVTKPKGAIKKANRTFMSNFYVLMAAMIYRFEVEFSWLLQEVMHERAFKVTTTYPFPCMIFCLCRSAGVPIWNVDQLKTPLGTVDIVLIRDEANVFAPCRGPGPELPLLGDNLAVTVAQARTATQAAFTDTTPVESLSGSSIAPRSSRSYPFPALVPLATVQKLEAQIATLLHHIQPWMQRSIAEAEERLEQRMVQHTEWKIAEAAVDSLRADIDMILVARVPDSEAPSADPAEDTVMAALFAISEIPPPPPRENAKNHSGREEDEARAGKKERREMEAVRRALLGDEEARRKRVVESVAGASSSRNVEIAGGTSDSVVDVEETTEGV</sequence>
<comment type="caution">
    <text evidence="2">The sequence shown here is derived from an EMBL/GenBank/DDBJ whole genome shotgun (WGS) entry which is preliminary data.</text>
</comment>
<evidence type="ECO:0008006" key="3">
    <source>
        <dbReference type="Google" id="ProtNLM"/>
    </source>
</evidence>
<evidence type="ECO:0000256" key="1">
    <source>
        <dbReference type="SAM" id="MobiDB-lite"/>
    </source>
</evidence>
<dbReference type="AlphaFoldDB" id="A0A6N2ARA8"/>
<feature type="compositionally biased region" description="Polar residues" evidence="1">
    <location>
        <begin position="62"/>
        <end position="81"/>
    </location>
</feature>
<feature type="region of interest" description="Disordered" evidence="1">
    <location>
        <begin position="1"/>
        <end position="87"/>
    </location>
</feature>
<feature type="compositionally biased region" description="Low complexity" evidence="1">
    <location>
        <begin position="41"/>
        <end position="52"/>
    </location>
</feature>
<proteinExistence type="predicted"/>
<dbReference type="EMBL" id="RXGB01007995">
    <property type="protein sequence ID" value="TMW85002.1"/>
    <property type="molecule type" value="Genomic_DNA"/>
</dbReference>
<name>A0A6N2ARA8_SOLCI</name>
<feature type="region of interest" description="Disordered" evidence="1">
    <location>
        <begin position="403"/>
        <end position="486"/>
    </location>
</feature>